<feature type="region of interest" description="Disordered" evidence="5">
    <location>
        <begin position="1"/>
        <end position="33"/>
    </location>
</feature>
<feature type="transmembrane region" description="Helical" evidence="6">
    <location>
        <begin position="96"/>
        <end position="117"/>
    </location>
</feature>
<dbReference type="OrthoDB" id="242866at2759"/>
<feature type="compositionally biased region" description="Polar residues" evidence="5">
    <location>
        <begin position="1"/>
        <end position="17"/>
    </location>
</feature>
<dbReference type="GO" id="GO:0032588">
    <property type="term" value="C:trans-Golgi network membrane"/>
    <property type="evidence" value="ECO:0007669"/>
    <property type="project" value="TreeGrafter"/>
</dbReference>
<feature type="transmembrane region" description="Helical" evidence="6">
    <location>
        <begin position="179"/>
        <end position="198"/>
    </location>
</feature>
<dbReference type="Pfam" id="PF04144">
    <property type="entry name" value="SCAMP"/>
    <property type="match status" value="1"/>
</dbReference>
<keyword evidence="2 6" id="KW-0812">Transmembrane</keyword>
<dbReference type="GO" id="GO:0055038">
    <property type="term" value="C:recycling endosome membrane"/>
    <property type="evidence" value="ECO:0007669"/>
    <property type="project" value="TreeGrafter"/>
</dbReference>
<evidence type="ECO:0008006" key="9">
    <source>
        <dbReference type="Google" id="ProtNLM"/>
    </source>
</evidence>
<evidence type="ECO:0000313" key="7">
    <source>
        <dbReference type="EMBL" id="KAJ3498553.1"/>
    </source>
</evidence>
<comment type="subcellular location">
    <subcellularLocation>
        <location evidence="1">Membrane</location>
        <topology evidence="1">Multi-pass membrane protein</topology>
    </subcellularLocation>
</comment>
<evidence type="ECO:0000256" key="5">
    <source>
        <dbReference type="SAM" id="MobiDB-lite"/>
    </source>
</evidence>
<sequence length="275" mass="31001">MTDYTHNPFASTHSLDTNPFDDPPQRSSPAADARLEEIRRREQDLARREAELNNKAEHIRRHGRNNFPPFFPLIFHSIPDEIPEASRPLITRLFQLWLVLGATTVVNLVACIIALISGSSTGGADLGGSIGYLIFIPVLAFLLWYRPIYNGYMKVMQIDRSCRICPTSQSEQRVPTADLYFFFCGFHLLYSIYMIIGIPSTGSAGLFLTIRFFSNRHWVAAVFGVIATVGWSVQGFGNAYYYREIYNHHTAAGHTMEKAKTELASHGAKAYFTRG</sequence>
<proteinExistence type="predicted"/>
<dbReference type="EMBL" id="JANKHO010001791">
    <property type="protein sequence ID" value="KAJ3498553.1"/>
    <property type="molecule type" value="Genomic_DNA"/>
</dbReference>
<keyword evidence="4 6" id="KW-0472">Membrane</keyword>
<evidence type="ECO:0000256" key="4">
    <source>
        <dbReference type="ARBA" id="ARBA00023136"/>
    </source>
</evidence>
<dbReference type="InterPro" id="IPR007273">
    <property type="entry name" value="SCAMP"/>
</dbReference>
<dbReference type="PANTHER" id="PTHR10687">
    <property type="entry name" value="SECRETORY CARRIER-ASSOCIATED MEMBRANE PROTEIN SCAMP"/>
    <property type="match status" value="1"/>
</dbReference>
<evidence type="ECO:0000256" key="1">
    <source>
        <dbReference type="ARBA" id="ARBA00004141"/>
    </source>
</evidence>
<evidence type="ECO:0000256" key="6">
    <source>
        <dbReference type="SAM" id="Phobius"/>
    </source>
</evidence>
<feature type="transmembrane region" description="Helical" evidence="6">
    <location>
        <begin position="129"/>
        <end position="145"/>
    </location>
</feature>
<dbReference type="PANTHER" id="PTHR10687:SF90">
    <property type="entry name" value="SECRETORY CARRIER MEMBRANE PROTEIN"/>
    <property type="match status" value="1"/>
</dbReference>
<gene>
    <name evidence="7" type="ORF">NLJ89_g10204</name>
</gene>
<name>A0A9W8JZ49_9AGAR</name>
<organism evidence="7 8">
    <name type="scientific">Agrocybe chaxingu</name>
    <dbReference type="NCBI Taxonomy" id="84603"/>
    <lineage>
        <taxon>Eukaryota</taxon>
        <taxon>Fungi</taxon>
        <taxon>Dikarya</taxon>
        <taxon>Basidiomycota</taxon>
        <taxon>Agaricomycotina</taxon>
        <taxon>Agaricomycetes</taxon>
        <taxon>Agaricomycetidae</taxon>
        <taxon>Agaricales</taxon>
        <taxon>Agaricineae</taxon>
        <taxon>Strophariaceae</taxon>
        <taxon>Agrocybe</taxon>
    </lineage>
</organism>
<comment type="caution">
    <text evidence="7">The sequence shown here is derived from an EMBL/GenBank/DDBJ whole genome shotgun (WGS) entry which is preliminary data.</text>
</comment>
<evidence type="ECO:0000256" key="3">
    <source>
        <dbReference type="ARBA" id="ARBA00022989"/>
    </source>
</evidence>
<reference evidence="7" key="1">
    <citation type="submission" date="2022-07" db="EMBL/GenBank/DDBJ databases">
        <title>Genome Sequence of Agrocybe chaxingu.</title>
        <authorList>
            <person name="Buettner E."/>
        </authorList>
    </citation>
    <scope>NUCLEOTIDE SEQUENCE</scope>
    <source>
        <strain evidence="7">MP-N11</strain>
    </source>
</reference>
<dbReference type="AlphaFoldDB" id="A0A9W8JZ49"/>
<dbReference type="GO" id="GO:0015031">
    <property type="term" value="P:protein transport"/>
    <property type="evidence" value="ECO:0007669"/>
    <property type="project" value="InterPro"/>
</dbReference>
<evidence type="ECO:0000313" key="8">
    <source>
        <dbReference type="Proteomes" id="UP001148786"/>
    </source>
</evidence>
<keyword evidence="8" id="KW-1185">Reference proteome</keyword>
<protein>
    <recommendedName>
        <fullName evidence="9">Scamp-domain-containing protein</fullName>
    </recommendedName>
</protein>
<evidence type="ECO:0000256" key="2">
    <source>
        <dbReference type="ARBA" id="ARBA00022692"/>
    </source>
</evidence>
<feature type="transmembrane region" description="Helical" evidence="6">
    <location>
        <begin position="218"/>
        <end position="241"/>
    </location>
</feature>
<dbReference type="Proteomes" id="UP001148786">
    <property type="component" value="Unassembled WGS sequence"/>
</dbReference>
<keyword evidence="3 6" id="KW-1133">Transmembrane helix</keyword>
<accession>A0A9W8JZ49</accession>